<reference evidence="1" key="1">
    <citation type="journal article" date="2023" name="Insect Mol. Biol.">
        <title>Genome sequencing provides insights into the evolution of gene families encoding plant cell wall-degrading enzymes in longhorned beetles.</title>
        <authorList>
            <person name="Shin N.R."/>
            <person name="Okamura Y."/>
            <person name="Kirsch R."/>
            <person name="Pauchet Y."/>
        </authorList>
    </citation>
    <scope>NUCLEOTIDE SEQUENCE</scope>
    <source>
        <strain evidence="1">RBIC_L_NR</strain>
    </source>
</reference>
<protein>
    <submittedName>
        <fullName evidence="1">Uncharacterized protein</fullName>
    </submittedName>
</protein>
<accession>A0AAV8XVS9</accession>
<dbReference type="GO" id="GO:0030677">
    <property type="term" value="C:ribonuclease P complex"/>
    <property type="evidence" value="ECO:0007669"/>
    <property type="project" value="InterPro"/>
</dbReference>
<dbReference type="Pfam" id="PF08584">
    <property type="entry name" value="Ribonuc_P_40"/>
    <property type="match status" value="1"/>
</dbReference>
<evidence type="ECO:0000313" key="1">
    <source>
        <dbReference type="EMBL" id="KAJ8943223.1"/>
    </source>
</evidence>
<gene>
    <name evidence="1" type="ORF">NQ314_009796</name>
</gene>
<sequence length="197" mass="22344">MISIDGNFEGSDQGNYTTSYITPEPNKKFEQIKYLQWKGFFTISKIKQLIEELISLTKRNQKNAVVDARLGEETEKRHKKRQERHSKNGLLQTDNLVMDDCYKGTSVHNPKRDLARVKDIFWSEAHGMSAPILPALGLKLNPIRVPKACWAEGQRTSPPPCCVKIQTPACASSYLAPCSPGYIEEEVALTERRREGH</sequence>
<dbReference type="GO" id="GO:0001682">
    <property type="term" value="P:tRNA 5'-leader removal"/>
    <property type="evidence" value="ECO:0007669"/>
    <property type="project" value="InterPro"/>
</dbReference>
<dbReference type="InterPro" id="IPR013893">
    <property type="entry name" value="RNase_P_Rpp40"/>
</dbReference>
<comment type="caution">
    <text evidence="1">The sequence shown here is derived from an EMBL/GenBank/DDBJ whole genome shotgun (WGS) entry which is preliminary data.</text>
</comment>
<dbReference type="EMBL" id="JANEYF010002698">
    <property type="protein sequence ID" value="KAJ8943223.1"/>
    <property type="molecule type" value="Genomic_DNA"/>
</dbReference>
<dbReference type="Proteomes" id="UP001162156">
    <property type="component" value="Unassembled WGS sequence"/>
</dbReference>
<evidence type="ECO:0000313" key="2">
    <source>
        <dbReference type="Proteomes" id="UP001162156"/>
    </source>
</evidence>
<dbReference type="AlphaFoldDB" id="A0AAV8XVS9"/>
<keyword evidence="2" id="KW-1185">Reference proteome</keyword>
<organism evidence="1 2">
    <name type="scientific">Rhamnusium bicolor</name>
    <dbReference type="NCBI Taxonomy" id="1586634"/>
    <lineage>
        <taxon>Eukaryota</taxon>
        <taxon>Metazoa</taxon>
        <taxon>Ecdysozoa</taxon>
        <taxon>Arthropoda</taxon>
        <taxon>Hexapoda</taxon>
        <taxon>Insecta</taxon>
        <taxon>Pterygota</taxon>
        <taxon>Neoptera</taxon>
        <taxon>Endopterygota</taxon>
        <taxon>Coleoptera</taxon>
        <taxon>Polyphaga</taxon>
        <taxon>Cucujiformia</taxon>
        <taxon>Chrysomeloidea</taxon>
        <taxon>Cerambycidae</taxon>
        <taxon>Lepturinae</taxon>
        <taxon>Rhagiini</taxon>
        <taxon>Rhamnusium</taxon>
    </lineage>
</organism>
<proteinExistence type="predicted"/>
<name>A0AAV8XVS9_9CUCU</name>